<dbReference type="InterPro" id="IPR035906">
    <property type="entry name" value="MetI-like_sf"/>
</dbReference>
<gene>
    <name evidence="9" type="ORF">ACFOLH_00305</name>
</gene>
<evidence type="ECO:0000313" key="9">
    <source>
        <dbReference type="EMBL" id="MFC3686777.1"/>
    </source>
</evidence>
<keyword evidence="6 7" id="KW-0472">Membrane</keyword>
<feature type="transmembrane region" description="Helical" evidence="7">
    <location>
        <begin position="205"/>
        <end position="226"/>
    </location>
</feature>
<feature type="transmembrane region" description="Helical" evidence="7">
    <location>
        <begin position="477"/>
        <end position="501"/>
    </location>
</feature>
<feature type="transmembrane region" description="Helical" evidence="7">
    <location>
        <begin position="258"/>
        <end position="279"/>
    </location>
</feature>
<evidence type="ECO:0000256" key="1">
    <source>
        <dbReference type="ARBA" id="ARBA00004651"/>
    </source>
</evidence>
<dbReference type="PANTHER" id="PTHR43163">
    <property type="entry name" value="DIPEPTIDE TRANSPORT SYSTEM PERMEASE PROTEIN DPPB-RELATED"/>
    <property type="match status" value="1"/>
</dbReference>
<evidence type="ECO:0000256" key="7">
    <source>
        <dbReference type="RuleBase" id="RU363032"/>
    </source>
</evidence>
<feature type="transmembrane region" description="Helical" evidence="7">
    <location>
        <begin position="372"/>
        <end position="391"/>
    </location>
</feature>
<feature type="transmembrane region" description="Helical" evidence="7">
    <location>
        <begin position="318"/>
        <end position="341"/>
    </location>
</feature>
<keyword evidence="5 7" id="KW-1133">Transmembrane helix</keyword>
<protein>
    <submittedName>
        <fullName evidence="9">ABC transporter permease</fullName>
    </submittedName>
</protein>
<dbReference type="Proteomes" id="UP001595685">
    <property type="component" value="Unassembled WGS sequence"/>
</dbReference>
<evidence type="ECO:0000259" key="8">
    <source>
        <dbReference type="PROSITE" id="PS50928"/>
    </source>
</evidence>
<feature type="transmembrane region" description="Helical" evidence="7">
    <location>
        <begin position="134"/>
        <end position="154"/>
    </location>
</feature>
<evidence type="ECO:0000256" key="2">
    <source>
        <dbReference type="ARBA" id="ARBA00022448"/>
    </source>
</evidence>
<feature type="transmembrane region" description="Helical" evidence="7">
    <location>
        <begin position="105"/>
        <end position="127"/>
    </location>
</feature>
<comment type="caution">
    <text evidence="9">The sequence shown here is derived from an EMBL/GenBank/DDBJ whole genome shotgun (WGS) entry which is preliminary data.</text>
</comment>
<feature type="transmembrane region" description="Helical" evidence="7">
    <location>
        <begin position="285"/>
        <end position="306"/>
    </location>
</feature>
<keyword evidence="3" id="KW-1003">Cell membrane</keyword>
<accession>A0ABV7WBE6</accession>
<dbReference type="RefSeq" id="WP_340289155.1">
    <property type="nucleotide sequence ID" value="NZ_JBBEOI010000005.1"/>
</dbReference>
<keyword evidence="10" id="KW-1185">Reference proteome</keyword>
<reference evidence="10" key="1">
    <citation type="journal article" date="2019" name="Int. J. Syst. Evol. Microbiol.">
        <title>The Global Catalogue of Microorganisms (GCM) 10K type strain sequencing project: providing services to taxonomists for standard genome sequencing and annotation.</title>
        <authorList>
            <consortium name="The Broad Institute Genomics Platform"/>
            <consortium name="The Broad Institute Genome Sequencing Center for Infectious Disease"/>
            <person name="Wu L."/>
            <person name="Ma J."/>
        </authorList>
    </citation>
    <scope>NUCLEOTIDE SEQUENCE [LARGE SCALE GENOMIC DNA]</scope>
    <source>
        <strain evidence="10">NCAIM B.02333</strain>
    </source>
</reference>
<feature type="transmembrane region" description="Helical" evidence="7">
    <location>
        <begin position="433"/>
        <end position="457"/>
    </location>
</feature>
<dbReference type="InterPro" id="IPR000515">
    <property type="entry name" value="MetI-like"/>
</dbReference>
<feature type="transmembrane region" description="Helical" evidence="7">
    <location>
        <begin position="174"/>
        <end position="193"/>
    </location>
</feature>
<feature type="transmembrane region" description="Helical" evidence="7">
    <location>
        <begin position="9"/>
        <end position="27"/>
    </location>
</feature>
<dbReference type="EMBL" id="JBHRWW010000001">
    <property type="protein sequence ID" value="MFC3686777.1"/>
    <property type="molecule type" value="Genomic_DNA"/>
</dbReference>
<dbReference type="PANTHER" id="PTHR43163:SF6">
    <property type="entry name" value="DIPEPTIDE TRANSPORT SYSTEM PERMEASE PROTEIN DPPB-RELATED"/>
    <property type="match status" value="1"/>
</dbReference>
<comment type="similarity">
    <text evidence="7">Belongs to the binding-protein-dependent transport system permease family.</text>
</comment>
<feature type="transmembrane region" description="Helical" evidence="7">
    <location>
        <begin position="232"/>
        <end position="251"/>
    </location>
</feature>
<dbReference type="PRINTS" id="PR00173">
    <property type="entry name" value="EDTRNSPORT"/>
</dbReference>
<keyword evidence="4 7" id="KW-0812">Transmembrane</keyword>
<evidence type="ECO:0000256" key="5">
    <source>
        <dbReference type="ARBA" id="ARBA00022989"/>
    </source>
</evidence>
<dbReference type="CDD" id="cd06261">
    <property type="entry name" value="TM_PBP2"/>
    <property type="match status" value="1"/>
</dbReference>
<evidence type="ECO:0000256" key="6">
    <source>
        <dbReference type="ARBA" id="ARBA00023136"/>
    </source>
</evidence>
<dbReference type="Gene3D" id="1.10.3720.10">
    <property type="entry name" value="MetI-like"/>
    <property type="match status" value="1"/>
</dbReference>
<name>A0ABV7WBE6_9MICO</name>
<evidence type="ECO:0000256" key="3">
    <source>
        <dbReference type="ARBA" id="ARBA00022475"/>
    </source>
</evidence>
<dbReference type="PROSITE" id="PS50928">
    <property type="entry name" value="ABC_TM1"/>
    <property type="match status" value="1"/>
</dbReference>
<keyword evidence="2 7" id="KW-0813">Transport</keyword>
<dbReference type="Pfam" id="PF00528">
    <property type="entry name" value="BPD_transp_1"/>
    <property type="match status" value="1"/>
</dbReference>
<feature type="domain" description="ABC transmembrane type-1" evidence="8">
    <location>
        <begin position="101"/>
        <end position="498"/>
    </location>
</feature>
<comment type="subcellular location">
    <subcellularLocation>
        <location evidence="1 7">Cell membrane</location>
        <topology evidence="1 7">Multi-pass membrane protein</topology>
    </subcellularLocation>
</comment>
<evidence type="ECO:0000313" key="10">
    <source>
        <dbReference type="Proteomes" id="UP001595685"/>
    </source>
</evidence>
<proteinExistence type="inferred from homology"/>
<sequence>MGVFIVRRIIISFFTLLAATFVVYVLLANAGSPLEELQGIQEQSAKDAAIAVRTELLNLDDPLITRYLGWLSGAAGCFIGSCDLGQNVLQQDVASLTLTAMGSTLRLVAVSTVVAILFGVTIGIVSALRQYTGFDYVVTFFAFLFFSLPIFWVAVLLKEFGAIRVNGWLREPTIPTTVIVALTLLAALAWQAILGGSRRRRALTALVAAVATASVLVGLSTSQWFARPALGPVLVVLISLAWAVGVTFLLAGLRNRGVLLSAVAATAVTLVGSILLAGVLRDPSWTVIGLCVLGIVVAGVLSGYLLGGLDRPLAVRAAVVSGLLAGTTIFTDYVLVAFAGYSRRVSGVVVKTIGSGTPNFQGTFWEVFLDRGLSLVLPTTALILISFATYVRYTRASMLEVLNMDYVRTARAKGLTERTVTVRHAFRNALIPVTTLAAFDFGAVIGGAVITETVFGWSGMGALFRNGLLIPDPNPVMGFFLVTGALVVVFNLVADVAYAYLDPRIRLS</sequence>
<evidence type="ECO:0000256" key="4">
    <source>
        <dbReference type="ARBA" id="ARBA00022692"/>
    </source>
</evidence>
<organism evidence="9 10">
    <name type="scientific">Aquipuribacter hungaricus</name>
    <dbReference type="NCBI Taxonomy" id="545624"/>
    <lineage>
        <taxon>Bacteria</taxon>
        <taxon>Bacillati</taxon>
        <taxon>Actinomycetota</taxon>
        <taxon>Actinomycetes</taxon>
        <taxon>Micrococcales</taxon>
        <taxon>Intrasporangiaceae</taxon>
        <taxon>Aquipuribacter</taxon>
    </lineage>
</organism>